<comment type="caution">
    <text evidence="15">The sequence shown here is derived from an EMBL/GenBank/DDBJ whole genome shotgun (WGS) entry which is preliminary data.</text>
</comment>
<dbReference type="InterPro" id="IPR027417">
    <property type="entry name" value="P-loop_NTPase"/>
</dbReference>
<dbReference type="Pfam" id="PF00271">
    <property type="entry name" value="Helicase_C"/>
    <property type="match status" value="1"/>
</dbReference>
<dbReference type="SUPFAM" id="SSF52540">
    <property type="entry name" value="P-loop containing nucleoside triphosphate hydrolases"/>
    <property type="match status" value="1"/>
</dbReference>
<dbReference type="FunFam" id="3.40.1440.60:FF:000001">
    <property type="entry name" value="Primosomal protein N"/>
    <property type="match status" value="1"/>
</dbReference>
<dbReference type="GO" id="GO:0006270">
    <property type="term" value="P:DNA replication initiation"/>
    <property type="evidence" value="ECO:0007669"/>
    <property type="project" value="TreeGrafter"/>
</dbReference>
<comment type="catalytic activity">
    <reaction evidence="12">
        <text>Couples ATP hydrolysis with the unwinding of duplex DNA by translocating in the 3'-5' direction.</text>
        <dbReference type="EC" id="5.6.2.4"/>
    </reaction>
</comment>
<dbReference type="GO" id="GO:0006269">
    <property type="term" value="P:DNA replication, synthesis of primer"/>
    <property type="evidence" value="ECO:0007669"/>
    <property type="project" value="UniProtKB-KW"/>
</dbReference>
<comment type="subunit">
    <text evidence="12">Component of the replication restart primosome.</text>
</comment>
<dbReference type="InterPro" id="IPR041236">
    <property type="entry name" value="PriA_C"/>
</dbReference>
<dbReference type="InterPro" id="IPR041222">
    <property type="entry name" value="PriA_3primeBD"/>
</dbReference>
<dbReference type="GO" id="GO:1990077">
    <property type="term" value="C:primosome complex"/>
    <property type="evidence" value="ECO:0007669"/>
    <property type="project" value="UniProtKB-UniRule"/>
</dbReference>
<feature type="domain" description="Helicase ATP-binding" evidence="13">
    <location>
        <begin position="292"/>
        <end position="461"/>
    </location>
</feature>
<keyword evidence="5 12" id="KW-0378">Hydrolase</keyword>
<dbReference type="GO" id="GO:0003677">
    <property type="term" value="F:DNA binding"/>
    <property type="evidence" value="ECO:0007669"/>
    <property type="project" value="UniProtKB-UniRule"/>
</dbReference>
<sequence length="817" mass="93942">MNYFIDVIVPIPIQNLFTYSVNKDEALFLKPGMRVTVPFGKSKVYTAIVFSVHSQEPGSYKTKEIEQILDEKPIVTELQIQHWQWMASYYMCTLGEVLRAAVSKAFLLESETIIALNNTIEIDDALLNDDELLIVEALQLQKELRIQEVQDIVNKKAVFTMLHRLVDQKIIVSKEEVVEQYKPKMVKFVQIHSNFSLPEGLQKLLEQLATAKKQKEVVMHYFTMSSKSKQPIQLKELQQLSNVSDSVIKALENKGVLEIYELRKDRIDFDGEEIQAIKNLSEPQQKAFLEIKEHWKSKPVTLLHGITSSGKTEIYVKLIEEVLKNGRQVLYMLPEIALTTQLINRLKLYFGDKIAVYHSKYSTNERVEVWQNVLNQKEKAQLVIGARSSMFLPFQNLGLVIVDEEHEPSYKQYSPSPRYHARDAAIVLANLHKANVMLGSATPALETYYNAQNHKYGLVSLTKRFGDVKLPDIELINLRDSYHKKQMQGHFSKQLLEAIKKALSENEQVLLFQNRRGFSPTVECLTCGNSPQCPNCDVSLTYHQHKRQLRCHYCGYHIAMQEACMACGSSHLDTKGLGTEQIETELKSIFPDKNIARMDQDTTRGKHAYEKLIEGLEQGEIDIMVGTQMLAKGLDFRNVSLVGVMNADNLLNYPDFRALERSFQLLLQVSGRAGRTSKQGKVFIQSFNPKHPILQQVVSQNYEEMYNMQTVERFDFKYPPYYRLIKITVKDRKFIKMQTAATWLGASLRNVFKENILGPEQPPVGRIRNEYITNLLVKIPGNQSVKKSKEIIRKIERSFLSIKDFRSVKLTIDVDNY</sequence>
<dbReference type="Pfam" id="PF18074">
    <property type="entry name" value="PriA_C"/>
    <property type="match status" value="1"/>
</dbReference>
<dbReference type="PROSITE" id="PS51192">
    <property type="entry name" value="HELICASE_ATP_BIND_1"/>
    <property type="match status" value="1"/>
</dbReference>
<dbReference type="GO" id="GO:0006310">
    <property type="term" value="P:DNA recombination"/>
    <property type="evidence" value="ECO:0007669"/>
    <property type="project" value="InterPro"/>
</dbReference>
<keyword evidence="9 12" id="KW-0238">DNA-binding</keyword>
<dbReference type="CDD" id="cd17929">
    <property type="entry name" value="DEXHc_priA"/>
    <property type="match status" value="1"/>
</dbReference>
<feature type="binding site" evidence="12">
    <location>
        <position position="533"/>
    </location>
    <ligand>
        <name>Zn(2+)</name>
        <dbReference type="ChEBI" id="CHEBI:29105"/>
        <label>2</label>
    </ligand>
</feature>
<dbReference type="PANTHER" id="PTHR30580:SF0">
    <property type="entry name" value="PRIMOSOMAL PROTEIN N"/>
    <property type="match status" value="1"/>
</dbReference>
<dbReference type="InterPro" id="IPR042115">
    <property type="entry name" value="PriA_3primeBD_sf"/>
</dbReference>
<feature type="binding site" evidence="12">
    <location>
        <position position="527"/>
    </location>
    <ligand>
        <name>Zn(2+)</name>
        <dbReference type="ChEBI" id="CHEBI:29105"/>
        <label>1</label>
    </ligand>
</feature>
<evidence type="ECO:0000256" key="9">
    <source>
        <dbReference type="ARBA" id="ARBA00023125"/>
    </source>
</evidence>
<reference evidence="15" key="1">
    <citation type="journal article" date="2014" name="Int. J. Syst. Evol. Microbiol.">
        <title>Complete genome sequence of Corynebacterium casei LMG S-19264T (=DSM 44701T), isolated from a smear-ripened cheese.</title>
        <authorList>
            <consortium name="US DOE Joint Genome Institute (JGI-PGF)"/>
            <person name="Walter F."/>
            <person name="Albersmeier A."/>
            <person name="Kalinowski J."/>
            <person name="Ruckert C."/>
        </authorList>
    </citation>
    <scope>NUCLEOTIDE SEQUENCE</scope>
    <source>
        <strain evidence="15">CGMCC 1.12924</strain>
    </source>
</reference>
<feature type="domain" description="Helicase C-terminal" evidence="14">
    <location>
        <begin position="559"/>
        <end position="713"/>
    </location>
</feature>
<evidence type="ECO:0000256" key="1">
    <source>
        <dbReference type="ARBA" id="ARBA00022515"/>
    </source>
</evidence>
<dbReference type="InterPro" id="IPR005259">
    <property type="entry name" value="PriA"/>
</dbReference>
<dbReference type="GO" id="GO:0008270">
    <property type="term" value="F:zinc ion binding"/>
    <property type="evidence" value="ECO:0007669"/>
    <property type="project" value="UniProtKB-UniRule"/>
</dbReference>
<evidence type="ECO:0000313" key="15">
    <source>
        <dbReference type="EMBL" id="GGD97415.1"/>
    </source>
</evidence>
<dbReference type="Proteomes" id="UP000652231">
    <property type="component" value="Unassembled WGS sequence"/>
</dbReference>
<dbReference type="SMART" id="SM00487">
    <property type="entry name" value="DEXDc"/>
    <property type="match status" value="1"/>
</dbReference>
<evidence type="ECO:0000256" key="6">
    <source>
        <dbReference type="ARBA" id="ARBA00022806"/>
    </source>
</evidence>
<dbReference type="NCBIfam" id="TIGR00595">
    <property type="entry name" value="priA"/>
    <property type="match status" value="1"/>
</dbReference>
<reference evidence="15" key="2">
    <citation type="submission" date="2020-09" db="EMBL/GenBank/DDBJ databases">
        <authorList>
            <person name="Sun Q."/>
            <person name="Zhou Y."/>
        </authorList>
    </citation>
    <scope>NUCLEOTIDE SEQUENCE</scope>
    <source>
        <strain evidence="15">CGMCC 1.12924</strain>
    </source>
</reference>
<dbReference type="EMBL" id="BMGK01000008">
    <property type="protein sequence ID" value="GGD97415.1"/>
    <property type="molecule type" value="Genomic_DNA"/>
</dbReference>
<feature type="binding site" evidence="12">
    <location>
        <position position="567"/>
    </location>
    <ligand>
        <name>Zn(2+)</name>
        <dbReference type="ChEBI" id="CHEBI:29105"/>
        <label>1</label>
    </ligand>
</feature>
<dbReference type="InterPro" id="IPR001650">
    <property type="entry name" value="Helicase_C-like"/>
</dbReference>
<comment type="function">
    <text evidence="12">Initiates the restart of stalled replication forks, which reloads the replicative helicase on sites other than the origin of replication. Recognizes and binds to abandoned replication forks and remodels them to uncover a helicase loading site. Promotes assembly of the primosome at these replication forks.</text>
</comment>
<dbReference type="PANTHER" id="PTHR30580">
    <property type="entry name" value="PRIMOSOMAL PROTEIN N"/>
    <property type="match status" value="1"/>
</dbReference>
<dbReference type="AlphaFoldDB" id="A0A8J2VCP4"/>
<dbReference type="GO" id="GO:0043138">
    <property type="term" value="F:3'-5' DNA helicase activity"/>
    <property type="evidence" value="ECO:0007669"/>
    <property type="project" value="UniProtKB-EC"/>
</dbReference>
<dbReference type="InterPro" id="IPR040498">
    <property type="entry name" value="PriA_CRR"/>
</dbReference>
<gene>
    <name evidence="12 15" type="primary">priA</name>
    <name evidence="15" type="ORF">GCM10011312_21230</name>
</gene>
<feature type="binding site" evidence="12">
    <location>
        <position position="551"/>
    </location>
    <ligand>
        <name>Zn(2+)</name>
        <dbReference type="ChEBI" id="CHEBI:29105"/>
        <label>2</label>
    </ligand>
</feature>
<dbReference type="Gene3D" id="3.40.50.300">
    <property type="entry name" value="P-loop containing nucleotide triphosphate hydrolases"/>
    <property type="match status" value="2"/>
</dbReference>
<evidence type="ECO:0000313" key="16">
    <source>
        <dbReference type="Proteomes" id="UP000652231"/>
    </source>
</evidence>
<dbReference type="InterPro" id="IPR011545">
    <property type="entry name" value="DEAD/DEAH_box_helicase_dom"/>
</dbReference>
<keyword evidence="8 12" id="KW-0067">ATP-binding</keyword>
<feature type="binding site" evidence="12">
    <location>
        <position position="554"/>
    </location>
    <ligand>
        <name>Zn(2+)</name>
        <dbReference type="ChEBI" id="CHEBI:29105"/>
        <label>2</label>
    </ligand>
</feature>
<dbReference type="GO" id="GO:0016787">
    <property type="term" value="F:hydrolase activity"/>
    <property type="evidence" value="ECO:0007669"/>
    <property type="project" value="UniProtKB-KW"/>
</dbReference>
<keyword evidence="16" id="KW-1185">Reference proteome</keyword>
<evidence type="ECO:0000256" key="10">
    <source>
        <dbReference type="ARBA" id="ARBA00023235"/>
    </source>
</evidence>
<evidence type="ECO:0000256" key="7">
    <source>
        <dbReference type="ARBA" id="ARBA00022833"/>
    </source>
</evidence>
<comment type="catalytic activity">
    <reaction evidence="11 12">
        <text>ATP + H2O = ADP + phosphate + H(+)</text>
        <dbReference type="Rhea" id="RHEA:13065"/>
        <dbReference type="ChEBI" id="CHEBI:15377"/>
        <dbReference type="ChEBI" id="CHEBI:15378"/>
        <dbReference type="ChEBI" id="CHEBI:30616"/>
        <dbReference type="ChEBI" id="CHEBI:43474"/>
        <dbReference type="ChEBI" id="CHEBI:456216"/>
        <dbReference type="EC" id="5.6.2.4"/>
    </reaction>
</comment>
<evidence type="ECO:0000256" key="5">
    <source>
        <dbReference type="ARBA" id="ARBA00022801"/>
    </source>
</evidence>
<evidence type="ECO:0000256" key="4">
    <source>
        <dbReference type="ARBA" id="ARBA00022741"/>
    </source>
</evidence>
<evidence type="ECO:0000259" key="13">
    <source>
        <dbReference type="PROSITE" id="PS51192"/>
    </source>
</evidence>
<protein>
    <recommendedName>
        <fullName evidence="12">Replication restart protein PriA</fullName>
    </recommendedName>
    <alternativeName>
        <fullName evidence="12">ATP-dependent DNA helicase PriA</fullName>
        <ecNumber evidence="12">5.6.2.4</ecNumber>
    </alternativeName>
    <alternativeName>
        <fullName evidence="12">DNA 3'-5' helicase PriA</fullName>
    </alternativeName>
</protein>
<dbReference type="InterPro" id="IPR014001">
    <property type="entry name" value="Helicase_ATP-bd"/>
</dbReference>
<feature type="binding site" evidence="12">
    <location>
        <position position="536"/>
    </location>
    <ligand>
        <name>Zn(2+)</name>
        <dbReference type="ChEBI" id="CHEBI:29105"/>
        <label>2</label>
    </ligand>
</feature>
<dbReference type="GO" id="GO:0006302">
    <property type="term" value="P:double-strand break repair"/>
    <property type="evidence" value="ECO:0007669"/>
    <property type="project" value="InterPro"/>
</dbReference>
<feature type="binding site" evidence="12">
    <location>
        <position position="524"/>
    </location>
    <ligand>
        <name>Zn(2+)</name>
        <dbReference type="ChEBI" id="CHEBI:29105"/>
        <label>1</label>
    </ligand>
</feature>
<evidence type="ECO:0000256" key="8">
    <source>
        <dbReference type="ARBA" id="ARBA00022840"/>
    </source>
</evidence>
<evidence type="ECO:0000256" key="12">
    <source>
        <dbReference type="HAMAP-Rule" id="MF_00983"/>
    </source>
</evidence>
<dbReference type="SMART" id="SM00490">
    <property type="entry name" value="HELICc"/>
    <property type="match status" value="1"/>
</dbReference>
<dbReference type="Gene3D" id="3.40.1440.60">
    <property type="entry name" value="PriA, 3(prime) DNA-binding domain"/>
    <property type="match status" value="1"/>
</dbReference>
<proteinExistence type="inferred from homology"/>
<accession>A0A8J2VCP4</accession>
<dbReference type="CDD" id="cd18804">
    <property type="entry name" value="SF2_C_priA"/>
    <property type="match status" value="1"/>
</dbReference>
<keyword evidence="1 12" id="KW-0639">Primosome</keyword>
<dbReference type="PROSITE" id="PS51194">
    <property type="entry name" value="HELICASE_CTER"/>
    <property type="match status" value="1"/>
</dbReference>
<keyword evidence="3 12" id="KW-0479">Metal-binding</keyword>
<comment type="cofactor">
    <cofactor evidence="12">
        <name>Zn(2+)</name>
        <dbReference type="ChEBI" id="CHEBI:29105"/>
    </cofactor>
    <text evidence="12">Binds 2 zinc ions per subunit.</text>
</comment>
<dbReference type="EC" id="5.6.2.4" evidence="12"/>
<dbReference type="Pfam" id="PF17764">
    <property type="entry name" value="PriA_3primeBD"/>
    <property type="match status" value="1"/>
</dbReference>
<dbReference type="GO" id="GO:0005524">
    <property type="term" value="F:ATP binding"/>
    <property type="evidence" value="ECO:0007669"/>
    <property type="project" value="UniProtKB-UniRule"/>
</dbReference>
<evidence type="ECO:0000256" key="2">
    <source>
        <dbReference type="ARBA" id="ARBA00022705"/>
    </source>
</evidence>
<evidence type="ECO:0000256" key="11">
    <source>
        <dbReference type="ARBA" id="ARBA00048988"/>
    </source>
</evidence>
<keyword evidence="10 12" id="KW-0413">Isomerase</keyword>
<dbReference type="FunFam" id="3.40.50.300:FF:000489">
    <property type="entry name" value="Primosome assembly protein PriA"/>
    <property type="match status" value="1"/>
</dbReference>
<comment type="similarity">
    <text evidence="12">Belongs to the helicase family. PriA subfamily.</text>
</comment>
<dbReference type="Pfam" id="PF18319">
    <property type="entry name" value="Zn_ribbon_PriA"/>
    <property type="match status" value="1"/>
</dbReference>
<dbReference type="RefSeq" id="WP_188442323.1">
    <property type="nucleotide sequence ID" value="NZ_BMGK01000008.1"/>
</dbReference>
<dbReference type="HAMAP" id="MF_00983">
    <property type="entry name" value="PriA"/>
    <property type="match status" value="1"/>
</dbReference>
<name>A0A8J2VCP4_9FLAO</name>
<dbReference type="Pfam" id="PF00270">
    <property type="entry name" value="DEAD"/>
    <property type="match status" value="1"/>
</dbReference>
<organism evidence="15 16">
    <name type="scientific">Planktosalinus lacus</name>
    <dbReference type="NCBI Taxonomy" id="1526573"/>
    <lineage>
        <taxon>Bacteria</taxon>
        <taxon>Pseudomonadati</taxon>
        <taxon>Bacteroidota</taxon>
        <taxon>Flavobacteriia</taxon>
        <taxon>Flavobacteriales</taxon>
        <taxon>Flavobacteriaceae</taxon>
        <taxon>Planktosalinus</taxon>
    </lineage>
</organism>
<keyword evidence="6 12" id="KW-0347">Helicase</keyword>
<keyword evidence="4 12" id="KW-0547">Nucleotide-binding</keyword>
<keyword evidence="2 12" id="KW-0235">DNA replication</keyword>
<feature type="binding site" evidence="12">
    <location>
        <position position="564"/>
    </location>
    <ligand>
        <name>Zn(2+)</name>
        <dbReference type="ChEBI" id="CHEBI:29105"/>
        <label>1</label>
    </ligand>
</feature>
<evidence type="ECO:0000256" key="3">
    <source>
        <dbReference type="ARBA" id="ARBA00022723"/>
    </source>
</evidence>
<keyword evidence="7 12" id="KW-0862">Zinc</keyword>
<evidence type="ECO:0000259" key="14">
    <source>
        <dbReference type="PROSITE" id="PS51194"/>
    </source>
</evidence>